<proteinExistence type="predicted"/>
<evidence type="ECO:0000313" key="4">
    <source>
        <dbReference type="Proteomes" id="UP001500166"/>
    </source>
</evidence>
<dbReference type="PANTHER" id="PTHR23150">
    <property type="entry name" value="SULFATASE MODIFYING FACTOR 1, 2"/>
    <property type="match status" value="1"/>
</dbReference>
<feature type="domain" description="Sulfatase-modifying factor enzyme-like" evidence="2">
    <location>
        <begin position="52"/>
        <end position="212"/>
    </location>
</feature>
<dbReference type="EMBL" id="BAAAQA010000007">
    <property type="protein sequence ID" value="GAA2112665.1"/>
    <property type="molecule type" value="Genomic_DNA"/>
</dbReference>
<organism evidence="3 4">
    <name type="scientific">Kocuria atrinae</name>
    <dbReference type="NCBI Taxonomy" id="592377"/>
    <lineage>
        <taxon>Bacteria</taxon>
        <taxon>Bacillati</taxon>
        <taxon>Actinomycetota</taxon>
        <taxon>Actinomycetes</taxon>
        <taxon>Micrococcales</taxon>
        <taxon>Micrococcaceae</taxon>
        <taxon>Kocuria</taxon>
    </lineage>
</organism>
<evidence type="ECO:0000256" key="1">
    <source>
        <dbReference type="SAM" id="MobiDB-lite"/>
    </source>
</evidence>
<protein>
    <submittedName>
        <fullName evidence="3">SUMF1/EgtB/PvdO family nonheme iron enzyme</fullName>
    </submittedName>
</protein>
<evidence type="ECO:0000259" key="2">
    <source>
        <dbReference type="Pfam" id="PF03781"/>
    </source>
</evidence>
<dbReference type="InterPro" id="IPR042095">
    <property type="entry name" value="SUMF_sf"/>
</dbReference>
<dbReference type="Proteomes" id="UP001500166">
    <property type="component" value="Unassembled WGS sequence"/>
</dbReference>
<comment type="caution">
    <text evidence="3">The sequence shown here is derived from an EMBL/GenBank/DDBJ whole genome shotgun (WGS) entry which is preliminary data.</text>
</comment>
<dbReference type="InterPro" id="IPR016187">
    <property type="entry name" value="CTDL_fold"/>
</dbReference>
<dbReference type="SUPFAM" id="SSF56436">
    <property type="entry name" value="C-type lectin-like"/>
    <property type="match status" value="1"/>
</dbReference>
<gene>
    <name evidence="3" type="ORF">GCM10009824_08880</name>
</gene>
<reference evidence="3 4" key="1">
    <citation type="journal article" date="2019" name="Int. J. Syst. Evol. Microbiol.">
        <title>The Global Catalogue of Microorganisms (GCM) 10K type strain sequencing project: providing services to taxonomists for standard genome sequencing and annotation.</title>
        <authorList>
            <consortium name="The Broad Institute Genomics Platform"/>
            <consortium name="The Broad Institute Genome Sequencing Center for Infectious Disease"/>
            <person name="Wu L."/>
            <person name="Ma J."/>
        </authorList>
    </citation>
    <scope>NUCLEOTIDE SEQUENCE [LARGE SCALE GENOMIC DNA]</scope>
    <source>
        <strain evidence="3 4">JCM 15914</strain>
    </source>
</reference>
<sequence>MTPPAITFRHVPAGSITLKNTRTGAVRDVVLEAFQLAETPVTVGQSAGEAGNSNANEPAAPVTWFDAIRWCNAASEAKCLSPAYTITDDWAFWNPAADGYRLPTDAEWEFACRAGTTGPTYGPLAEISWTETDGVDSPQPVATKQPNDFGLYDMLGNVWEWCWDLTDPARYRGYRSLRGGGWADPSWSCRASVRRGSAPDAVIDDVGFRPARGAVGDPGATDAQGWSDVEDRARAKPRGPVPFGWTPLKDFPTNQL</sequence>
<feature type="region of interest" description="Disordered" evidence="1">
    <location>
        <begin position="209"/>
        <end position="256"/>
    </location>
</feature>
<dbReference type="InterPro" id="IPR005532">
    <property type="entry name" value="SUMF_dom"/>
</dbReference>
<accession>A0ABN2XLK5</accession>
<keyword evidence="4" id="KW-1185">Reference proteome</keyword>
<dbReference type="Gene3D" id="3.90.1580.10">
    <property type="entry name" value="paralog of FGE (formylglycine-generating enzyme)"/>
    <property type="match status" value="1"/>
</dbReference>
<name>A0ABN2XLK5_9MICC</name>
<dbReference type="InterPro" id="IPR051043">
    <property type="entry name" value="Sulfatase_Mod_Factor_Kinase"/>
</dbReference>
<dbReference type="RefSeq" id="WP_344223818.1">
    <property type="nucleotide sequence ID" value="NZ_BAAAQA010000007.1"/>
</dbReference>
<dbReference type="Pfam" id="PF03781">
    <property type="entry name" value="FGE-sulfatase"/>
    <property type="match status" value="1"/>
</dbReference>
<dbReference type="PANTHER" id="PTHR23150:SF19">
    <property type="entry name" value="FORMYLGLYCINE-GENERATING ENZYME"/>
    <property type="match status" value="1"/>
</dbReference>
<evidence type="ECO:0000313" key="3">
    <source>
        <dbReference type="EMBL" id="GAA2112665.1"/>
    </source>
</evidence>